<keyword evidence="28" id="KW-0966">Cell projection</keyword>
<evidence type="ECO:0000256" key="32">
    <source>
        <dbReference type="ARBA" id="ARBA00068733"/>
    </source>
</evidence>
<keyword evidence="16" id="KW-0677">Repeat</keyword>
<comment type="catalytic activity">
    <reaction evidence="29">
        <text>N(6)-acetyl-L-lysyl-[histone] + H2O = L-lysyl-[histone] + acetate</text>
        <dbReference type="Rhea" id="RHEA:58196"/>
        <dbReference type="Rhea" id="RHEA-COMP:9845"/>
        <dbReference type="Rhea" id="RHEA-COMP:11338"/>
        <dbReference type="ChEBI" id="CHEBI:15377"/>
        <dbReference type="ChEBI" id="CHEBI:29969"/>
        <dbReference type="ChEBI" id="CHEBI:30089"/>
        <dbReference type="ChEBI" id="CHEBI:61930"/>
        <dbReference type="EC" id="3.5.1.98"/>
    </reaction>
</comment>
<dbReference type="SUPFAM" id="SSF57850">
    <property type="entry name" value="RING/U-box"/>
    <property type="match status" value="1"/>
</dbReference>
<keyword evidence="15" id="KW-0479">Metal-binding</keyword>
<name>W5JU68_ANODA</name>
<feature type="compositionally biased region" description="Low complexity" evidence="35">
    <location>
        <begin position="932"/>
        <end position="942"/>
    </location>
</feature>
<dbReference type="AlphaFoldDB" id="W5JU68"/>
<comment type="catalytic activity">
    <reaction evidence="31">
        <text>N(6)-acetyl-L-lysyl-[alpha-tubulin] + H2O = L-lysyl-[alpha-tubulin] + acetate</text>
        <dbReference type="Rhea" id="RHEA:21548"/>
        <dbReference type="Rhea" id="RHEA-COMP:11278"/>
        <dbReference type="Rhea" id="RHEA-COMP:11279"/>
        <dbReference type="ChEBI" id="CHEBI:15377"/>
        <dbReference type="ChEBI" id="CHEBI:29969"/>
        <dbReference type="ChEBI" id="CHEBI:30089"/>
        <dbReference type="ChEBI" id="CHEBI:61930"/>
    </reaction>
    <physiologicalReaction direction="left-to-right" evidence="31">
        <dbReference type="Rhea" id="RHEA:21549"/>
    </physiologicalReaction>
</comment>
<dbReference type="GO" id="GO:0006950">
    <property type="term" value="P:response to stress"/>
    <property type="evidence" value="ECO:0007669"/>
    <property type="project" value="UniProtKB-ARBA"/>
</dbReference>
<evidence type="ECO:0000256" key="5">
    <source>
        <dbReference type="ARBA" id="ARBA00004300"/>
    </source>
</evidence>
<keyword evidence="11" id="KW-0963">Cytoplasm</keyword>
<keyword evidence="13" id="KW-0597">Phosphoprotein</keyword>
<dbReference type="PRINTS" id="PR01270">
    <property type="entry name" value="HDASUPER"/>
</dbReference>
<evidence type="ECO:0000313" key="37">
    <source>
        <dbReference type="EMBL" id="ETN67676.1"/>
    </source>
</evidence>
<keyword evidence="20" id="KW-0862">Zinc</keyword>
<dbReference type="InterPro" id="IPR023696">
    <property type="entry name" value="Ureohydrolase_dom_sf"/>
</dbReference>
<keyword evidence="25" id="KW-0009">Actin-binding</keyword>
<dbReference type="VEuPathDB" id="VectorBase:ADAR2_002394"/>
<evidence type="ECO:0000256" key="16">
    <source>
        <dbReference type="ARBA" id="ARBA00022737"/>
    </source>
</evidence>
<keyword evidence="19" id="KW-0378">Hydrolase</keyword>
<evidence type="ECO:0000256" key="24">
    <source>
        <dbReference type="ARBA" id="ARBA00023163"/>
    </source>
</evidence>
<evidence type="ECO:0000256" key="35">
    <source>
        <dbReference type="SAM" id="MobiDB-lite"/>
    </source>
</evidence>
<keyword evidence="39" id="KW-1185">Reference proteome</keyword>
<reference evidence="37 39" key="1">
    <citation type="journal article" date="2010" name="BMC Genomics">
        <title>Combination of measures distinguishes pre-miRNAs from other stem-loops in the genome of the newly sequenced Anopheles darlingi.</title>
        <authorList>
            <person name="Mendes N.D."/>
            <person name="Freitas A.T."/>
            <person name="Vasconcelos A.T."/>
            <person name="Sagot M.F."/>
        </authorList>
    </citation>
    <scope>NUCLEOTIDE SEQUENCE</scope>
</reference>
<evidence type="ECO:0000256" key="12">
    <source>
        <dbReference type="ARBA" id="ARBA00022491"/>
    </source>
</evidence>
<dbReference type="GO" id="GO:0008270">
    <property type="term" value="F:zinc ion binding"/>
    <property type="evidence" value="ECO:0007669"/>
    <property type="project" value="UniProtKB-KW"/>
</dbReference>
<keyword evidence="27" id="KW-0539">Nucleus</keyword>
<evidence type="ECO:0000313" key="39">
    <source>
        <dbReference type="Proteomes" id="UP000000673"/>
    </source>
</evidence>
<dbReference type="FunCoup" id="W5JU68">
    <property type="interactions" value="1096"/>
</dbReference>
<evidence type="ECO:0000256" key="6">
    <source>
        <dbReference type="ARBA" id="ARBA00004484"/>
    </source>
</evidence>
<dbReference type="GO" id="GO:0030424">
    <property type="term" value="C:axon"/>
    <property type="evidence" value="ECO:0007669"/>
    <property type="project" value="UniProtKB-SubCell"/>
</dbReference>
<comment type="catalytic activity">
    <reaction evidence="30">
        <text>N(6)-acetyl-L-lysyl-[protein] + H2O = L-lysyl-[protein] + acetate</text>
        <dbReference type="Rhea" id="RHEA:58108"/>
        <dbReference type="Rhea" id="RHEA-COMP:9752"/>
        <dbReference type="Rhea" id="RHEA-COMP:10731"/>
        <dbReference type="ChEBI" id="CHEBI:15377"/>
        <dbReference type="ChEBI" id="CHEBI:29969"/>
        <dbReference type="ChEBI" id="CHEBI:30089"/>
        <dbReference type="ChEBI" id="CHEBI:61930"/>
    </reaction>
    <physiologicalReaction direction="left-to-right" evidence="30">
        <dbReference type="Rhea" id="RHEA:58109"/>
    </physiologicalReaction>
</comment>
<evidence type="ECO:0000256" key="26">
    <source>
        <dbReference type="ARBA" id="ARBA00023212"/>
    </source>
</evidence>
<dbReference type="InterPro" id="IPR037138">
    <property type="entry name" value="His_deacetylse_dom_sf"/>
</dbReference>
<feature type="domain" description="UBP-type" evidence="36">
    <location>
        <begin position="986"/>
        <end position="1086"/>
    </location>
</feature>
<gene>
    <name evidence="37" type="ORF">AND_000499</name>
</gene>
<evidence type="ECO:0000256" key="11">
    <source>
        <dbReference type="ARBA" id="ARBA00022490"/>
    </source>
</evidence>
<dbReference type="EMBL" id="ADMH02000121">
    <property type="protein sequence ID" value="ETN67676.1"/>
    <property type="molecule type" value="Genomic_DNA"/>
</dbReference>
<evidence type="ECO:0000256" key="22">
    <source>
        <dbReference type="ARBA" id="ARBA00022853"/>
    </source>
</evidence>
<dbReference type="Pfam" id="PF00850">
    <property type="entry name" value="Hist_deacetyl"/>
    <property type="match status" value="2"/>
</dbReference>
<dbReference type="Proteomes" id="UP000000673">
    <property type="component" value="Unassembled WGS sequence"/>
</dbReference>
<dbReference type="PANTHER" id="PTHR10625">
    <property type="entry name" value="HISTONE DEACETYLASE HDAC1-RELATED"/>
    <property type="match status" value="1"/>
</dbReference>
<dbReference type="Pfam" id="PF02148">
    <property type="entry name" value="zf-UBP"/>
    <property type="match status" value="1"/>
</dbReference>
<dbReference type="GO" id="GO:0051129">
    <property type="term" value="P:negative regulation of cellular component organization"/>
    <property type="evidence" value="ECO:0007669"/>
    <property type="project" value="UniProtKB-ARBA"/>
</dbReference>
<dbReference type="GO" id="GO:0040029">
    <property type="term" value="P:epigenetic regulation of gene expression"/>
    <property type="evidence" value="ECO:0007669"/>
    <property type="project" value="TreeGrafter"/>
</dbReference>
<evidence type="ECO:0000256" key="18">
    <source>
        <dbReference type="ARBA" id="ARBA00022786"/>
    </source>
</evidence>
<evidence type="ECO:0000256" key="33">
    <source>
        <dbReference type="ARBA" id="ARBA00082852"/>
    </source>
</evidence>
<evidence type="ECO:0000256" key="25">
    <source>
        <dbReference type="ARBA" id="ARBA00023203"/>
    </source>
</evidence>
<dbReference type="InterPro" id="IPR001607">
    <property type="entry name" value="Znf_UBP"/>
</dbReference>
<evidence type="ECO:0000256" key="14">
    <source>
        <dbReference type="ARBA" id="ARBA00022679"/>
    </source>
</evidence>
<dbReference type="FunFam" id="3.30.40.10:FF:000342">
    <property type="entry name" value="Histone deacetylase 6"/>
    <property type="match status" value="1"/>
</dbReference>
<evidence type="ECO:0000256" key="10">
    <source>
        <dbReference type="ARBA" id="ARBA00022481"/>
    </source>
</evidence>
<dbReference type="GO" id="GO:0016740">
    <property type="term" value="F:transferase activity"/>
    <property type="evidence" value="ECO:0007669"/>
    <property type="project" value="UniProtKB-KW"/>
</dbReference>
<evidence type="ECO:0000256" key="1">
    <source>
        <dbReference type="ARBA" id="ARBA00001947"/>
    </source>
</evidence>
<dbReference type="InterPro" id="IPR000286">
    <property type="entry name" value="HDACs"/>
</dbReference>
<evidence type="ECO:0000256" key="31">
    <source>
        <dbReference type="ARBA" id="ARBA00050910"/>
    </source>
</evidence>
<dbReference type="GO" id="GO:0000118">
    <property type="term" value="C:histone deacetylase complex"/>
    <property type="evidence" value="ECO:0007669"/>
    <property type="project" value="TreeGrafter"/>
</dbReference>
<evidence type="ECO:0000256" key="23">
    <source>
        <dbReference type="ARBA" id="ARBA00023015"/>
    </source>
</evidence>
<organism evidence="37">
    <name type="scientific">Anopheles darlingi</name>
    <name type="common">Mosquito</name>
    <dbReference type="NCBI Taxonomy" id="43151"/>
    <lineage>
        <taxon>Eukaryota</taxon>
        <taxon>Metazoa</taxon>
        <taxon>Ecdysozoa</taxon>
        <taxon>Arthropoda</taxon>
        <taxon>Hexapoda</taxon>
        <taxon>Insecta</taxon>
        <taxon>Pterygota</taxon>
        <taxon>Neoptera</taxon>
        <taxon>Endopterygota</taxon>
        <taxon>Diptera</taxon>
        <taxon>Nematocera</taxon>
        <taxon>Culicoidea</taxon>
        <taxon>Culicidae</taxon>
        <taxon>Anophelinae</taxon>
        <taxon>Anopheles</taxon>
    </lineage>
</organism>
<comment type="subcellular location">
    <subcellularLocation>
        <location evidence="7">Cell projection</location>
        <location evidence="7">Axon</location>
    </subcellularLocation>
    <subcellularLocation>
        <location evidence="4">Cell projection</location>
        <location evidence="4">Dendrite</location>
    </subcellularLocation>
    <subcellularLocation>
        <location evidence="2">Cytoplasm</location>
        <location evidence="2">Cytoskeleton</location>
        <location evidence="2">Cilium basal body</location>
    </subcellularLocation>
    <subcellularLocation>
        <location evidence="5">Cytoplasm</location>
        <location evidence="5">Cytoskeleton</location>
        <location evidence="5">Microtubule organizing center</location>
        <location evidence="5">Centrosome</location>
    </subcellularLocation>
    <subcellularLocation>
        <location evidence="3">Nucleus</location>
    </subcellularLocation>
    <subcellularLocation>
        <location evidence="6">Perikaryon</location>
    </subcellularLocation>
</comment>
<dbReference type="SUPFAM" id="SSF52768">
    <property type="entry name" value="Arginase/deacetylase"/>
    <property type="match status" value="2"/>
</dbReference>
<reference evidence="38" key="4">
    <citation type="submission" date="2015-06" db="UniProtKB">
        <authorList>
            <consortium name="EnsemblMetazoa"/>
        </authorList>
    </citation>
    <scope>IDENTIFICATION</scope>
</reference>
<keyword evidence="10" id="KW-0488">Methylation</keyword>
<dbReference type="Gene3D" id="3.30.40.10">
    <property type="entry name" value="Zinc/RING finger domain, C3HC4 (zinc finger)"/>
    <property type="match status" value="1"/>
</dbReference>
<comment type="pathway">
    <text evidence="8">Protein modification; protein ubiquitination.</text>
</comment>
<dbReference type="GO" id="GO:0003779">
    <property type="term" value="F:actin binding"/>
    <property type="evidence" value="ECO:0007669"/>
    <property type="project" value="UniProtKB-KW"/>
</dbReference>
<dbReference type="InterPro" id="IPR013083">
    <property type="entry name" value="Znf_RING/FYVE/PHD"/>
</dbReference>
<evidence type="ECO:0000256" key="7">
    <source>
        <dbReference type="ARBA" id="ARBA00004489"/>
    </source>
</evidence>
<dbReference type="VEuPathDB" id="VectorBase:ADAC000499"/>
<evidence type="ECO:0000256" key="3">
    <source>
        <dbReference type="ARBA" id="ARBA00004123"/>
    </source>
</evidence>
<evidence type="ECO:0000256" key="21">
    <source>
        <dbReference type="ARBA" id="ARBA00022843"/>
    </source>
</evidence>
<dbReference type="InterPro" id="IPR023801">
    <property type="entry name" value="His_deacetylse_dom"/>
</dbReference>
<evidence type="ECO:0000256" key="2">
    <source>
        <dbReference type="ARBA" id="ARBA00004120"/>
    </source>
</evidence>
<dbReference type="eggNOG" id="KOG1343">
    <property type="taxonomic scope" value="Eukaryota"/>
</dbReference>
<feature type="region of interest" description="Disordered" evidence="35">
    <location>
        <begin position="1"/>
        <end position="86"/>
    </location>
</feature>
<evidence type="ECO:0000256" key="27">
    <source>
        <dbReference type="ARBA" id="ARBA00023242"/>
    </source>
</evidence>
<evidence type="ECO:0000256" key="19">
    <source>
        <dbReference type="ARBA" id="ARBA00022801"/>
    </source>
</evidence>
<evidence type="ECO:0000256" key="8">
    <source>
        <dbReference type="ARBA" id="ARBA00004906"/>
    </source>
</evidence>
<keyword evidence="12" id="KW-0678">Repressor</keyword>
<evidence type="ECO:0000313" key="38">
    <source>
        <dbReference type="EnsemblMetazoa" id="ADAC000499-PA"/>
    </source>
</evidence>
<dbReference type="GO" id="GO:0005813">
    <property type="term" value="C:centrosome"/>
    <property type="evidence" value="ECO:0007669"/>
    <property type="project" value="UniProtKB-SubCell"/>
</dbReference>
<evidence type="ECO:0000256" key="28">
    <source>
        <dbReference type="ARBA" id="ARBA00023273"/>
    </source>
</evidence>
<dbReference type="Gene3D" id="3.40.800.20">
    <property type="entry name" value="Histone deacetylase domain"/>
    <property type="match status" value="2"/>
</dbReference>
<keyword evidence="18" id="KW-0833">Ubl conjugation pathway</keyword>
<dbReference type="SMART" id="SM00290">
    <property type="entry name" value="ZnF_UBP"/>
    <property type="match status" value="1"/>
</dbReference>
<evidence type="ECO:0000256" key="4">
    <source>
        <dbReference type="ARBA" id="ARBA00004279"/>
    </source>
</evidence>
<evidence type="ECO:0000256" key="30">
    <source>
        <dbReference type="ARBA" id="ARBA00049136"/>
    </source>
</evidence>
<dbReference type="CDD" id="cd10002">
    <property type="entry name" value="HDAC10_HDAC6-dom1"/>
    <property type="match status" value="1"/>
</dbReference>
<feature type="compositionally biased region" description="Low complexity" evidence="35">
    <location>
        <begin position="23"/>
        <end position="36"/>
    </location>
</feature>
<comment type="cofactor">
    <cofactor evidence="1">
        <name>Zn(2+)</name>
        <dbReference type="ChEBI" id="CHEBI:29105"/>
    </cofactor>
</comment>
<dbReference type="EnsemblMetazoa" id="ADAC000499-RA">
    <property type="protein sequence ID" value="ADAC000499-PA"/>
    <property type="gene ID" value="ADAC000499"/>
</dbReference>
<reference evidence="37" key="2">
    <citation type="submission" date="2010-05" db="EMBL/GenBank/DDBJ databases">
        <authorList>
            <person name="Almeida L.G."/>
            <person name="Nicolas M.F."/>
            <person name="Souza R.C."/>
            <person name="Vasconcelos A.T.R."/>
        </authorList>
    </citation>
    <scope>NUCLEOTIDE SEQUENCE</scope>
</reference>
<keyword evidence="24" id="KW-0804">Transcription</keyword>
<dbReference type="GO" id="GO:0030425">
    <property type="term" value="C:dendrite"/>
    <property type="evidence" value="ECO:0007669"/>
    <property type="project" value="UniProtKB-SubCell"/>
</dbReference>
<keyword evidence="21" id="KW-0832">Ubl conjugation</keyword>
<dbReference type="GO" id="GO:0141221">
    <property type="term" value="F:histone deacetylase activity, hydrolytic mechanism"/>
    <property type="evidence" value="ECO:0007669"/>
    <property type="project" value="UniProtKB-EC"/>
</dbReference>
<dbReference type="OMA" id="HTRSHVN"/>
<evidence type="ECO:0000256" key="9">
    <source>
        <dbReference type="ARBA" id="ARBA00007738"/>
    </source>
</evidence>
<evidence type="ECO:0000256" key="15">
    <source>
        <dbReference type="ARBA" id="ARBA00022723"/>
    </source>
</evidence>
<evidence type="ECO:0000256" key="17">
    <source>
        <dbReference type="ARBA" id="ARBA00022771"/>
    </source>
</evidence>
<evidence type="ECO:0000256" key="20">
    <source>
        <dbReference type="ARBA" id="ARBA00022833"/>
    </source>
</evidence>
<dbReference type="FunFam" id="3.40.800.20:FF:000005">
    <property type="entry name" value="histone deacetylase 6"/>
    <property type="match status" value="2"/>
</dbReference>
<keyword evidence="23" id="KW-0805">Transcription regulation</keyword>
<evidence type="ECO:0000259" key="36">
    <source>
        <dbReference type="PROSITE" id="PS50271"/>
    </source>
</evidence>
<feature type="region of interest" description="Disordered" evidence="35">
    <location>
        <begin position="920"/>
        <end position="960"/>
    </location>
</feature>
<proteinExistence type="inferred from homology"/>
<comment type="similarity">
    <text evidence="9">Belongs to the histone deacetylase family. HD type 2 subfamily.</text>
</comment>
<dbReference type="PANTHER" id="PTHR10625:SF38">
    <property type="entry name" value="HISTONE DEACETYLASE 6, ISOFORM G"/>
    <property type="match status" value="1"/>
</dbReference>
<reference evidence="37" key="3">
    <citation type="journal article" date="2013" name="Nucleic Acids Res.">
        <title>The genome of Anopheles darlingi, the main neotropical malaria vector.</title>
        <authorList>
            <person name="Marinotti O."/>
            <person name="Cerqueira G.C."/>
            <person name="de Almeida L.G."/>
            <person name="Ferro M.I."/>
            <person name="Loreto E.L."/>
            <person name="Zaha A."/>
            <person name="Teixeira S.M."/>
            <person name="Wespiser A.R."/>
            <person name="Almeida E Silva A."/>
            <person name="Schlindwein A.D."/>
            <person name="Pacheco A.C."/>
            <person name="Silva A.L."/>
            <person name="Graveley B.R."/>
            <person name="Walenz B.P."/>
            <person name="Lima Bde A."/>
            <person name="Ribeiro C.A."/>
            <person name="Nunes-Silva C.G."/>
            <person name="de Carvalho C.R."/>
            <person name="Soares C.M."/>
            <person name="de Menezes C.B."/>
            <person name="Matiolli C."/>
            <person name="Caffrey D."/>
            <person name="Araujo D.A."/>
            <person name="de Oliveira D.M."/>
            <person name="Golenbock D."/>
            <person name="Grisard E.C."/>
            <person name="Fantinatti-Garboggini F."/>
            <person name="de Carvalho F.M."/>
            <person name="Barcellos F.G."/>
            <person name="Prosdocimi F."/>
            <person name="May G."/>
            <person name="Azevedo Junior G.M."/>
            <person name="Guimaraes G.M."/>
            <person name="Goldman G.H."/>
            <person name="Padilha I.Q."/>
            <person name="Batista Jda S."/>
            <person name="Ferro J.A."/>
            <person name="Ribeiro J.M."/>
            <person name="Fietto J.L."/>
            <person name="Dabbas K.M."/>
            <person name="Cerdeira L."/>
            <person name="Agnez-Lima L.F."/>
            <person name="Brocchi M."/>
            <person name="de Carvalho M.O."/>
            <person name="Teixeira Mde M."/>
            <person name="Diniz Maia Mde M."/>
            <person name="Goldman M.H."/>
            <person name="Cruz Schneider M.P."/>
            <person name="Felipe M.S."/>
            <person name="Hungria M."/>
            <person name="Nicolas M.F."/>
            <person name="Pereira M."/>
            <person name="Montes M.A."/>
            <person name="Cantao M.E."/>
            <person name="Vincentz M."/>
            <person name="Rafael M.S."/>
            <person name="Silverman N."/>
            <person name="Stoco P.H."/>
            <person name="Souza R.C."/>
            <person name="Vicentini R."/>
            <person name="Gazzinelli R.T."/>
            <person name="Neves Rde O."/>
            <person name="Silva R."/>
            <person name="Astolfi-Filho S."/>
            <person name="Maciel T.E."/>
            <person name="Urmenyi T.P."/>
            <person name="Tadei W.P."/>
            <person name="Camargo E.P."/>
            <person name="de Vasconcelos A.T."/>
        </authorList>
    </citation>
    <scope>NUCLEOTIDE SEQUENCE</scope>
</reference>
<protein>
    <recommendedName>
        <fullName evidence="32">Protein deacetylase HDAC6</fullName>
    </recommendedName>
    <alternativeName>
        <fullName evidence="33">Tubulin-lysine deacetylase HDAC6</fullName>
    </alternativeName>
</protein>
<dbReference type="GO" id="GO:0051646">
    <property type="term" value="P:mitochondrion localization"/>
    <property type="evidence" value="ECO:0007669"/>
    <property type="project" value="UniProtKB-ARBA"/>
</dbReference>
<keyword evidence="22" id="KW-0156">Chromatin regulator</keyword>
<evidence type="ECO:0000256" key="13">
    <source>
        <dbReference type="ARBA" id="ARBA00022553"/>
    </source>
</evidence>
<sequence length="1119" mass="124852">MPPSKKYTQKPGVTTRRCSAMLSEQTSASTTKQQQQESKKPDTVGGRGRSNQSSSLAEAKKQGKQKMSEMSAAKRRQSEESAIKDQQLQDIYQNAISSSERQRFATGVVYDDRFVLHRCLWDPNYPECPERYLEVMKRVELEQLIDRCTFVRPRLATEEEIRLKHTQQLLETLKATRGSLDKVQLEDLSSRYDAIFIHPGSYETSLLSVGSTVALVEAVCKGEIQNGMAIVRPPGHHAMTAEFNGYCFFNNVAIAAQHALDKLGLSRILIVDWDVHHGQGTQRMFYSDPRVLYFSVHRYQHATFWPNLRESDFDFVGSGKGEGFNFNVPLNEIGMENADYLAIWHQLLLPVATEFNPELIIISAGYDAAFGCPEGMMNITPAFYAHLLSPLLSLAQGRVAVVLEGGYCLESLAEASMHTLKTLLGDPCSKLADKLTAPCASIRETILNCIASHRNFWKSLQLNELYNVEDYNNVTPQENFHKLPEYRFEPEPPRSGEVRYETRNCYPVQSVEERKRIHERLVQLRLATDLSFPVDRLCYVYDETMLEHQNSSDALHPENPARIANIYRSLTEDYQLTKRMKRIAAIPATLDELCLVHDREIVERMHLIGKDATGLKELANSYNSVYLHPKTFTSAAMAAGSVIQVVDEVMSGRSRAGLCIVRPPGHHAEPSEPHGFCIFNNVAVAARVALEQHNLQRVLIVDWDVHHGNGTQHIFEEDPRVLYISVHRYDNGTFFPRSTDGNYTKVGRGKGTGFTVNVPWNYKSMGDAEYMAAFSSVILPIAYEFDPELVLVSAGFDAAIGDPLGGCRVTPEAYGYFTQWLSSLAGGRVIVCLEGGYNVNTISHAMAMCAKALLGDPLPMLQAITPQHQSAIVTASCYETLRNVIAVQSKHWSALCFGNQKLPNFRSNFELSAMLKNISLSEPGDGGDSNDGANRTSSSTASGSGGTGDGPSRAASSAPKQTLTEFLRENMQALENEEMFAIVPKKDCPHLKLLQPETIPLTIDLTAPCTNCDSRAENWMCLICYGIYCGRYVGQHMVRHSTDTPNHPIALSFSDLSVWCYDCDSYIDHAALHPYKTLVHMVKFSEPFHWAYGSNLSLEVVRSEDGAGDAQPRPSRSTD</sequence>
<dbReference type="PROSITE" id="PS50271">
    <property type="entry name" value="ZF_UBP"/>
    <property type="match status" value="1"/>
</dbReference>
<keyword evidence="14" id="KW-0808">Transferase</keyword>
<dbReference type="GO" id="GO:0043204">
    <property type="term" value="C:perikaryon"/>
    <property type="evidence" value="ECO:0007669"/>
    <property type="project" value="UniProtKB-SubCell"/>
</dbReference>
<dbReference type="STRING" id="43151.W5JU68"/>
<dbReference type="HOGENOM" id="CLU_007727_2_1_1"/>
<keyword evidence="17 34" id="KW-0863">Zinc-finger</keyword>
<accession>W5JU68</accession>
<keyword evidence="26" id="KW-0206">Cytoskeleton</keyword>
<evidence type="ECO:0000256" key="29">
    <source>
        <dbReference type="ARBA" id="ARBA00048287"/>
    </source>
</evidence>
<evidence type="ECO:0000256" key="34">
    <source>
        <dbReference type="PROSITE-ProRule" id="PRU00502"/>
    </source>
</evidence>
<dbReference type="GO" id="GO:0032886">
    <property type="term" value="P:regulation of microtubule-based process"/>
    <property type="evidence" value="ECO:0007669"/>
    <property type="project" value="UniProtKB-ARBA"/>
</dbReference>